<proteinExistence type="inferred from homology"/>
<feature type="transmembrane region" description="Helical" evidence="7">
    <location>
        <begin position="160"/>
        <end position="185"/>
    </location>
</feature>
<evidence type="ECO:0000313" key="9">
    <source>
        <dbReference type="Proteomes" id="UP001156905"/>
    </source>
</evidence>
<dbReference type="InterPro" id="IPR003317">
    <property type="entry name" value="Cyt-d_oxidase_su2"/>
</dbReference>
<evidence type="ECO:0000313" key="8">
    <source>
        <dbReference type="EMBL" id="GLR85256.1"/>
    </source>
</evidence>
<dbReference type="RefSeq" id="WP_284264363.1">
    <property type="nucleotide sequence ID" value="NZ_BSOW01000005.1"/>
</dbReference>
<name>A0ABQ6AUP7_9BRAD</name>
<feature type="transmembrane region" description="Helical" evidence="7">
    <location>
        <begin position="305"/>
        <end position="328"/>
    </location>
</feature>
<organism evidence="8 9">
    <name type="scientific">Bradyrhizobium iriomotense</name>
    <dbReference type="NCBI Taxonomy" id="441950"/>
    <lineage>
        <taxon>Bacteria</taxon>
        <taxon>Pseudomonadati</taxon>
        <taxon>Pseudomonadota</taxon>
        <taxon>Alphaproteobacteria</taxon>
        <taxon>Hyphomicrobiales</taxon>
        <taxon>Nitrobacteraceae</taxon>
        <taxon>Bradyrhizobium</taxon>
    </lineage>
</organism>
<feature type="transmembrane region" description="Helical" evidence="7">
    <location>
        <begin position="62"/>
        <end position="80"/>
    </location>
</feature>
<evidence type="ECO:0000256" key="6">
    <source>
        <dbReference type="ARBA" id="ARBA00023136"/>
    </source>
</evidence>
<evidence type="ECO:0000256" key="1">
    <source>
        <dbReference type="ARBA" id="ARBA00004651"/>
    </source>
</evidence>
<keyword evidence="4 7" id="KW-0812">Transmembrane</keyword>
<comment type="similarity">
    <text evidence="2">Belongs to the cytochrome ubiquinol oxidase subunit 2 family.</text>
</comment>
<feature type="transmembrane region" description="Helical" evidence="7">
    <location>
        <begin position="228"/>
        <end position="249"/>
    </location>
</feature>
<feature type="transmembrane region" description="Helical" evidence="7">
    <location>
        <begin position="86"/>
        <end position="104"/>
    </location>
</feature>
<evidence type="ECO:0000256" key="2">
    <source>
        <dbReference type="ARBA" id="ARBA00007543"/>
    </source>
</evidence>
<evidence type="ECO:0000256" key="7">
    <source>
        <dbReference type="SAM" id="Phobius"/>
    </source>
</evidence>
<dbReference type="PANTHER" id="PTHR43141:SF4">
    <property type="entry name" value="CYTOCHROME BD2 SUBUNIT II"/>
    <property type="match status" value="1"/>
</dbReference>
<keyword evidence="9" id="KW-1185">Reference proteome</keyword>
<feature type="transmembrane region" description="Helical" evidence="7">
    <location>
        <begin position="261"/>
        <end position="285"/>
    </location>
</feature>
<evidence type="ECO:0000256" key="3">
    <source>
        <dbReference type="ARBA" id="ARBA00022475"/>
    </source>
</evidence>
<accession>A0ABQ6AUP7</accession>
<feature type="transmembrane region" description="Helical" evidence="7">
    <location>
        <begin position="12"/>
        <end position="41"/>
    </location>
</feature>
<protein>
    <submittedName>
        <fullName evidence="8">Cytochrome oxidase subunit II</fullName>
    </submittedName>
</protein>
<comment type="caution">
    <text evidence="8">The sequence shown here is derived from an EMBL/GenBank/DDBJ whole genome shotgun (WGS) entry which is preliminary data.</text>
</comment>
<evidence type="ECO:0000256" key="5">
    <source>
        <dbReference type="ARBA" id="ARBA00022989"/>
    </source>
</evidence>
<gene>
    <name evidence="8" type="primary">cioB</name>
    <name evidence="8" type="ORF">GCM10007857_19660</name>
</gene>
<dbReference type="EMBL" id="BSOW01000005">
    <property type="protein sequence ID" value="GLR85256.1"/>
    <property type="molecule type" value="Genomic_DNA"/>
</dbReference>
<dbReference type="PANTHER" id="PTHR43141">
    <property type="entry name" value="CYTOCHROME BD2 SUBUNIT II"/>
    <property type="match status" value="1"/>
</dbReference>
<sequence length="335" mass="35256">MSTLGNLDLPVVFAVSAAFVIALYVILDGFDLGVGILLPFASHPTDRDIMIRTLAPNWDGNETWLVLGAMVLWTAFPGAFAILIPAYYVPLALMLFGLVLRGVSFGFRSQGGPLSVIWTTTFTGGSAVAAFCQGAILGSFVGGTIQVADGHFAGGPFDWITPFSVATGLGLAAGYGLLGACWLIWKTEGTTQTSSRKLALVTLFLTGAAIALISLWTPLSVPAIADRWFTIPHLLSLAPLPLVAAAAWAGALRSLSGPRDWVPFLCAILLFLASLGGLGASVWPYAIPGVMNIWDAASEPRTQAISFFAIAGIVPIILAYVGFSYWTFRGKIGAS</sequence>
<keyword evidence="6 7" id="KW-0472">Membrane</keyword>
<dbReference type="Proteomes" id="UP001156905">
    <property type="component" value="Unassembled WGS sequence"/>
</dbReference>
<evidence type="ECO:0000256" key="4">
    <source>
        <dbReference type="ARBA" id="ARBA00022692"/>
    </source>
</evidence>
<feature type="transmembrane region" description="Helical" evidence="7">
    <location>
        <begin position="197"/>
        <end position="216"/>
    </location>
</feature>
<keyword evidence="5 7" id="KW-1133">Transmembrane helix</keyword>
<feature type="transmembrane region" description="Helical" evidence="7">
    <location>
        <begin position="116"/>
        <end position="140"/>
    </location>
</feature>
<comment type="subcellular location">
    <subcellularLocation>
        <location evidence="1">Cell membrane</location>
        <topology evidence="1">Multi-pass membrane protein</topology>
    </subcellularLocation>
</comment>
<dbReference type="Pfam" id="PF02322">
    <property type="entry name" value="Cyt_bd_oxida_II"/>
    <property type="match status" value="1"/>
</dbReference>
<keyword evidence="3" id="KW-1003">Cell membrane</keyword>
<reference evidence="9" key="1">
    <citation type="journal article" date="2019" name="Int. J. Syst. Evol. Microbiol.">
        <title>The Global Catalogue of Microorganisms (GCM) 10K type strain sequencing project: providing services to taxonomists for standard genome sequencing and annotation.</title>
        <authorList>
            <consortium name="The Broad Institute Genomics Platform"/>
            <consortium name="The Broad Institute Genome Sequencing Center for Infectious Disease"/>
            <person name="Wu L."/>
            <person name="Ma J."/>
        </authorList>
    </citation>
    <scope>NUCLEOTIDE SEQUENCE [LARGE SCALE GENOMIC DNA]</scope>
    <source>
        <strain evidence="9">NBRC 102520</strain>
    </source>
</reference>